<name>A0A0H4WN51_9BACT</name>
<feature type="compositionally biased region" description="Pro residues" evidence="1">
    <location>
        <begin position="20"/>
        <end position="32"/>
    </location>
</feature>
<dbReference type="Proteomes" id="UP000009026">
    <property type="component" value="Chromosome"/>
</dbReference>
<feature type="region of interest" description="Disordered" evidence="1">
    <location>
        <begin position="1"/>
        <end position="128"/>
    </location>
</feature>
<keyword evidence="3" id="KW-1185">Reference proteome</keyword>
<dbReference type="STRING" id="1297742.A176_001116"/>
<dbReference type="PATRIC" id="fig|1297742.4.peg.1134"/>
<dbReference type="RefSeq" id="WP_226994447.1">
    <property type="nucleotide sequence ID" value="NZ_CP012109.1"/>
</dbReference>
<evidence type="ECO:0000313" key="2">
    <source>
        <dbReference type="EMBL" id="AKQ64204.1"/>
    </source>
</evidence>
<feature type="compositionally biased region" description="Gly residues" evidence="1">
    <location>
        <begin position="94"/>
        <end position="114"/>
    </location>
</feature>
<dbReference type="KEGG" id="mym:A176_001116"/>
<dbReference type="AlphaFoldDB" id="A0A0H4WN51"/>
<feature type="compositionally biased region" description="Low complexity" evidence="1">
    <location>
        <begin position="33"/>
        <end position="48"/>
    </location>
</feature>
<organism evidence="2 3">
    <name type="scientific">Pseudomyxococcus hansupus</name>
    <dbReference type="NCBI Taxonomy" id="1297742"/>
    <lineage>
        <taxon>Bacteria</taxon>
        <taxon>Pseudomonadati</taxon>
        <taxon>Myxococcota</taxon>
        <taxon>Myxococcia</taxon>
        <taxon>Myxococcales</taxon>
        <taxon>Cystobacterineae</taxon>
        <taxon>Myxococcaceae</taxon>
        <taxon>Pseudomyxococcus</taxon>
    </lineage>
</organism>
<gene>
    <name evidence="2" type="ORF">A176_001116</name>
</gene>
<feature type="compositionally biased region" description="Low complexity" evidence="1">
    <location>
        <begin position="9"/>
        <end position="19"/>
    </location>
</feature>
<feature type="region of interest" description="Disordered" evidence="1">
    <location>
        <begin position="296"/>
        <end position="316"/>
    </location>
</feature>
<proteinExistence type="predicted"/>
<dbReference type="EMBL" id="CP012109">
    <property type="protein sequence ID" value="AKQ64204.1"/>
    <property type="molecule type" value="Genomic_DNA"/>
</dbReference>
<evidence type="ECO:0000313" key="3">
    <source>
        <dbReference type="Proteomes" id="UP000009026"/>
    </source>
</evidence>
<dbReference type="eggNOG" id="ENOG50349SM">
    <property type="taxonomic scope" value="Bacteria"/>
</dbReference>
<protein>
    <submittedName>
        <fullName evidence="2">Uncharacterized protein</fullName>
    </submittedName>
</protein>
<dbReference type="PRINTS" id="PR01217">
    <property type="entry name" value="PRICHEXTENSN"/>
</dbReference>
<feature type="compositionally biased region" description="Basic and acidic residues" evidence="1">
    <location>
        <begin position="304"/>
        <end position="316"/>
    </location>
</feature>
<reference evidence="2 3" key="1">
    <citation type="journal article" date="2016" name="PLoS ONE">
        <title>Complete Genome Sequence and Comparative Genomics of a Novel Myxobacterium Myxococcus hansupus.</title>
        <authorList>
            <person name="Sharma G."/>
            <person name="Narwani T."/>
            <person name="Subramanian S."/>
        </authorList>
    </citation>
    <scope>NUCLEOTIDE SEQUENCE [LARGE SCALE GENOMIC DNA]</scope>
    <source>
        <strain evidence="3">mixupus</strain>
    </source>
</reference>
<feature type="compositionally biased region" description="Pro residues" evidence="1">
    <location>
        <begin position="49"/>
        <end position="66"/>
    </location>
</feature>
<accession>A0A0H4WN51</accession>
<evidence type="ECO:0000256" key="1">
    <source>
        <dbReference type="SAM" id="MobiDB-lite"/>
    </source>
</evidence>
<sequence>MPAVEVIRRPASTPGTAAPTPTPAPTPRPTPRPTGVAPTPRPTTASAPLPAPRPTPAEPPLAPRPTPAADTPAPTPRPTGMAPSPRPLAPRPTGTGGGAPAPGRAPGGFGGRPGGFRPSTPRPPPTPEQVQALAVRERVPARIAKGELEGKMKCRIWRKLHAEEAKRFDQVYELMGQTPSLSLGDAFGVLQSGMTVAEFMARKERTQRKAAIKQARGEVENAVVAEFLATLIRDKAEVSVVLAERSLLDTLQAEEPIALALERTGRLEKLQVVLLSRRADWERLLPGLERDAKLTQKPSAVARQPDKRPHSDPRAFLDHIGTTPRMVLRNGITLQLPLLRVGRFDLLLGEEGHEVFVPLHALLRFEPVPSTPDESAPADEA</sequence>